<evidence type="ECO:0000313" key="2">
    <source>
        <dbReference type="Proteomes" id="UP000199592"/>
    </source>
</evidence>
<proteinExistence type="predicted"/>
<dbReference type="RefSeq" id="WP_090296521.1">
    <property type="nucleotide sequence ID" value="NZ_FNKI01000002.1"/>
</dbReference>
<name>A0A1H2SJI1_9FLAO</name>
<accession>A0A1H2SJI1</accession>
<evidence type="ECO:0000313" key="1">
    <source>
        <dbReference type="EMBL" id="SDW31796.1"/>
    </source>
</evidence>
<dbReference type="OrthoDB" id="598356at2"/>
<dbReference type="EMBL" id="FNMY01000001">
    <property type="protein sequence ID" value="SDW31796.1"/>
    <property type="molecule type" value="Genomic_DNA"/>
</dbReference>
<dbReference type="STRING" id="1073328.SAMN05216294_2485"/>
<gene>
    <name evidence="1" type="ORF">SAMN04487892_1128</name>
</gene>
<sequence>MTVLLYGKAKDIVGTPSLSIPTSNISGRKIPTTVKDLKIFLEHTYPELKSLPSVFFAVNHNYAKENESINSYDEIAMIPSPN</sequence>
<protein>
    <submittedName>
        <fullName evidence="1">Molybdopterin synthase sulfur carrier subunit</fullName>
    </submittedName>
</protein>
<dbReference type="CDD" id="cd00754">
    <property type="entry name" value="Ubl_MoaD"/>
    <property type="match status" value="1"/>
</dbReference>
<dbReference type="InterPro" id="IPR016155">
    <property type="entry name" value="Mopterin_synth/thiamin_S_b"/>
</dbReference>
<keyword evidence="2" id="KW-1185">Reference proteome</keyword>
<dbReference type="Gene3D" id="3.10.20.30">
    <property type="match status" value="1"/>
</dbReference>
<dbReference type="InterPro" id="IPR012675">
    <property type="entry name" value="Beta-grasp_dom_sf"/>
</dbReference>
<reference evidence="2" key="1">
    <citation type="submission" date="2016-10" db="EMBL/GenBank/DDBJ databases">
        <authorList>
            <person name="Varghese N."/>
            <person name="Submissions S."/>
        </authorList>
    </citation>
    <scope>NUCLEOTIDE SEQUENCE [LARGE SCALE GENOMIC DNA]</scope>
    <source>
        <strain evidence="2">DSM 25030</strain>
    </source>
</reference>
<dbReference type="Proteomes" id="UP000199592">
    <property type="component" value="Unassembled WGS sequence"/>
</dbReference>
<dbReference type="InterPro" id="IPR003749">
    <property type="entry name" value="ThiS/MoaD-like"/>
</dbReference>
<organism evidence="1 2">
    <name type="scientific">Flagellimonas zhangzhouensis</name>
    <dbReference type="NCBI Taxonomy" id="1073328"/>
    <lineage>
        <taxon>Bacteria</taxon>
        <taxon>Pseudomonadati</taxon>
        <taxon>Bacteroidota</taxon>
        <taxon>Flavobacteriia</taxon>
        <taxon>Flavobacteriales</taxon>
        <taxon>Flavobacteriaceae</taxon>
        <taxon>Flagellimonas</taxon>
    </lineage>
</organism>
<dbReference type="AlphaFoldDB" id="A0A1H2SJI1"/>
<dbReference type="SUPFAM" id="SSF54285">
    <property type="entry name" value="MoaD/ThiS"/>
    <property type="match status" value="1"/>
</dbReference>
<dbReference type="Pfam" id="PF02597">
    <property type="entry name" value="ThiS"/>
    <property type="match status" value="1"/>
</dbReference>